<feature type="compositionally biased region" description="Polar residues" evidence="1">
    <location>
        <begin position="285"/>
        <end position="295"/>
    </location>
</feature>
<feature type="region of interest" description="Disordered" evidence="1">
    <location>
        <begin position="285"/>
        <end position="322"/>
    </location>
</feature>
<evidence type="ECO:0000259" key="2">
    <source>
        <dbReference type="Pfam" id="PF14214"/>
    </source>
</evidence>
<name>A0ABQ5DPS9_9ASTR</name>
<evidence type="ECO:0000313" key="3">
    <source>
        <dbReference type="EMBL" id="GJT40990.1"/>
    </source>
</evidence>
<dbReference type="EMBL" id="BQNB010015522">
    <property type="protein sequence ID" value="GJT40990.1"/>
    <property type="molecule type" value="Genomic_DNA"/>
</dbReference>
<feature type="compositionally biased region" description="Polar residues" evidence="1">
    <location>
        <begin position="768"/>
        <end position="784"/>
    </location>
</feature>
<feature type="compositionally biased region" description="Low complexity" evidence="1">
    <location>
        <begin position="818"/>
        <end position="852"/>
    </location>
</feature>
<dbReference type="PANTHER" id="PTHR45786:SF77">
    <property type="entry name" value="HELITRON HELICASE-LIKE DOMAIN-CONTAINING PROTEIN-RELATED"/>
    <property type="match status" value="1"/>
</dbReference>
<keyword evidence="3" id="KW-0378">Hydrolase</keyword>
<feature type="compositionally biased region" description="Basic and acidic residues" evidence="1">
    <location>
        <begin position="313"/>
        <end position="322"/>
    </location>
</feature>
<protein>
    <submittedName>
        <fullName evidence="3">DNA helicase</fullName>
    </submittedName>
</protein>
<organism evidence="3 4">
    <name type="scientific">Tanacetum coccineum</name>
    <dbReference type="NCBI Taxonomy" id="301880"/>
    <lineage>
        <taxon>Eukaryota</taxon>
        <taxon>Viridiplantae</taxon>
        <taxon>Streptophyta</taxon>
        <taxon>Embryophyta</taxon>
        <taxon>Tracheophyta</taxon>
        <taxon>Spermatophyta</taxon>
        <taxon>Magnoliopsida</taxon>
        <taxon>eudicotyledons</taxon>
        <taxon>Gunneridae</taxon>
        <taxon>Pentapetalae</taxon>
        <taxon>asterids</taxon>
        <taxon>campanulids</taxon>
        <taxon>Asterales</taxon>
        <taxon>Asteraceae</taxon>
        <taxon>Asteroideae</taxon>
        <taxon>Anthemideae</taxon>
        <taxon>Anthemidinae</taxon>
        <taxon>Tanacetum</taxon>
    </lineage>
</organism>
<feature type="region of interest" description="Disordered" evidence="1">
    <location>
        <begin position="768"/>
        <end position="798"/>
    </location>
</feature>
<comment type="caution">
    <text evidence="3">The sequence shown here is derived from an EMBL/GenBank/DDBJ whole genome shotgun (WGS) entry which is preliminary data.</text>
</comment>
<keyword evidence="3" id="KW-0347">Helicase</keyword>
<keyword evidence="3" id="KW-0547">Nucleotide-binding</keyword>
<gene>
    <name evidence="3" type="ORF">Tco_0940855</name>
</gene>
<dbReference type="PANTHER" id="PTHR45786">
    <property type="entry name" value="DNA BINDING PROTEIN-LIKE"/>
    <property type="match status" value="1"/>
</dbReference>
<dbReference type="InterPro" id="IPR025476">
    <property type="entry name" value="Helitron_helicase-like"/>
</dbReference>
<evidence type="ECO:0000313" key="4">
    <source>
        <dbReference type="Proteomes" id="UP001151760"/>
    </source>
</evidence>
<feature type="region of interest" description="Disordered" evidence="1">
    <location>
        <begin position="811"/>
        <end position="852"/>
    </location>
</feature>
<feature type="region of interest" description="Disordered" evidence="1">
    <location>
        <begin position="1"/>
        <end position="70"/>
    </location>
</feature>
<proteinExistence type="predicted"/>
<reference evidence="3" key="1">
    <citation type="journal article" date="2022" name="Int. J. Mol. Sci.">
        <title>Draft Genome of Tanacetum Coccineum: Genomic Comparison of Closely Related Tanacetum-Family Plants.</title>
        <authorList>
            <person name="Yamashiro T."/>
            <person name="Shiraishi A."/>
            <person name="Nakayama K."/>
            <person name="Satake H."/>
        </authorList>
    </citation>
    <scope>NUCLEOTIDE SEQUENCE</scope>
</reference>
<dbReference type="GO" id="GO:0004386">
    <property type="term" value="F:helicase activity"/>
    <property type="evidence" value="ECO:0007669"/>
    <property type="project" value="UniProtKB-KW"/>
</dbReference>
<keyword evidence="3" id="KW-0067">ATP-binding</keyword>
<keyword evidence="4" id="KW-1185">Reference proteome</keyword>
<sequence>MEHEKKKRQKKKKNKQSKANESAPSGVGEHPNLNSEKADVQNKGMLQTVTDSDRESMSGTEISRPVEAEKSSLNKIEASLGQKIRDLQEQLDVHMQREADLEKDILQSQKERSLWHHKETELETRLLQLQTDKESWLQKEASYEDSINRLVEETASLRSTVVSLKETLVKMEEEKVKLAQREKLAVETIAPLNKQYTVLQAQVIELEASRNDISLQNQQLKEYVFELQSKIQDLKSSVATCSSTERTKVNLLNAELDQKSATTRSSILVKPDDPMIRNSIAADINENSASETDPMQSLAEKSDTISDLGPSSEARDGMVSDKHVEPLNDEVTVLKNNNVDHMNAEGSDLNTISRASIEEIVQISLDENDVAAPTTSRSFPVPEKTDPVALTDAPLIGAPFRLISFVARYVSGADLVQNKGHMLERLVKTARSSFNAVQQHLVGTQNITRKNVVGSEIPLSKKLADDVCEPSAGGVSDRERVVTEGILPAEVCNTSVTRVMQRRYVTSCLGNRRADELDSQPFLAPGVPRLKNSCDGAAASPVRSDILHGVRNRVVTDASYTTTYQSPLSNNGGQQTVNLADLSLERGPAVGRSASVYDDLWRQIRKRVVTNSFHTTDYESTPSSLSSQLPVNLANCLDAFASGSEATYNFNALSNAAATSACINSRGSDIGAPDSASMRVRGLSRSSIRVSTPGVSRQRSPAMSCESCAFDRNVRRRLSYDYSTIPAANIDAHFGHRNTDVAESSSTIVGGHSGSSIDVSTLDRQHCSGLNGQRGLSRQRSSAPNFEDRTAHVPESSSACAAAHSRSYTNMSTNVRRLSSTQSNLTPTTLPTNLGNRNTNVPESSSTRAEGSRSSYVVIPQRILILATVAIDVINVGLYFGMVNDLKNEVGNRMHHFGSADEGLLNPEIVERLIHILDDHNELVCLFRSARDKCRDNHVEEFKIRLYNTGGLRGYELPTSQCKAFRQYVVAVYCALEQSRMDYIRTHQSDIRSEYLSGLYDVVSRGDRDEVVVGSKIVLPTSFTGGPRYIYSHYLDALAICRTLGNPQLFITFTCNVNWPEIKRYMAQYPDLIPADRADVVCRVFEQKVKDYVK</sequence>
<dbReference type="Pfam" id="PF14214">
    <property type="entry name" value="Helitron_like_N"/>
    <property type="match status" value="1"/>
</dbReference>
<reference evidence="3" key="2">
    <citation type="submission" date="2022-01" db="EMBL/GenBank/DDBJ databases">
        <authorList>
            <person name="Yamashiro T."/>
            <person name="Shiraishi A."/>
            <person name="Satake H."/>
            <person name="Nakayama K."/>
        </authorList>
    </citation>
    <scope>NUCLEOTIDE SEQUENCE</scope>
</reference>
<evidence type="ECO:0000256" key="1">
    <source>
        <dbReference type="SAM" id="MobiDB-lite"/>
    </source>
</evidence>
<dbReference type="Proteomes" id="UP001151760">
    <property type="component" value="Unassembled WGS sequence"/>
</dbReference>
<feature type="compositionally biased region" description="Basic residues" evidence="1">
    <location>
        <begin position="1"/>
        <end position="16"/>
    </location>
</feature>
<feature type="domain" description="Helitron helicase-like" evidence="2">
    <location>
        <begin position="963"/>
        <end position="1093"/>
    </location>
</feature>
<accession>A0ABQ5DPS9</accession>